<evidence type="ECO:0000256" key="2">
    <source>
        <dbReference type="SAM" id="Phobius"/>
    </source>
</evidence>
<accession>A0A3D9SKY5</accession>
<keyword evidence="2" id="KW-0812">Transmembrane</keyword>
<dbReference type="AlphaFoldDB" id="A0A3D9SKY5"/>
<keyword evidence="4" id="KW-1185">Reference proteome</keyword>
<keyword evidence="2" id="KW-1133">Transmembrane helix</keyword>
<name>A0A3D9SKY5_9ACTN</name>
<dbReference type="Gene3D" id="2.130.10.10">
    <property type="entry name" value="YVTN repeat-like/Quinoprotein amine dehydrogenase"/>
    <property type="match status" value="1"/>
</dbReference>
<feature type="region of interest" description="Disordered" evidence="1">
    <location>
        <begin position="293"/>
        <end position="332"/>
    </location>
</feature>
<organism evidence="3 4">
    <name type="scientific">Thermomonospora umbrina</name>
    <dbReference type="NCBI Taxonomy" id="111806"/>
    <lineage>
        <taxon>Bacteria</taxon>
        <taxon>Bacillati</taxon>
        <taxon>Actinomycetota</taxon>
        <taxon>Actinomycetes</taxon>
        <taxon>Streptosporangiales</taxon>
        <taxon>Thermomonosporaceae</taxon>
        <taxon>Thermomonospora</taxon>
    </lineage>
</organism>
<evidence type="ECO:0000313" key="4">
    <source>
        <dbReference type="Proteomes" id="UP000256661"/>
    </source>
</evidence>
<dbReference type="InterPro" id="IPR015943">
    <property type="entry name" value="WD40/YVTN_repeat-like_dom_sf"/>
</dbReference>
<protein>
    <recommendedName>
        <fullName evidence="5">WD40 repeat protein</fullName>
    </recommendedName>
</protein>
<dbReference type="Proteomes" id="UP000256661">
    <property type="component" value="Unassembled WGS sequence"/>
</dbReference>
<sequence length="357" mass="38116">MPAGSFRRTMPNVPAIGKDQKVRGMRSHTRVLAAALAALPVLASAAPRAHAAADDDATRMFVVADPRIGESSGLAVSRRHAGIVYTHNDSGGSPRVFALGPDGRTRATFTLSGVTARDWEGMAVGVDEGGRPALYVADIGDNLGGAWPYVTVYRIPEPSRLRDQTVRATAFRLRYEDGPRNAETVIINPRTNRLYVASKLFSGALYEAPARLRTGRSNILRKVGDAPALATDGAFAPDGRSLVIRTYFSAHVYSFDDGAKEKTDSLRSFKLPAQEQGESITYTADGAAVLAGSEGSGQPVWRVPLPEKARPGRTGEPRASDDRPDDGDPARDRNNVGLVIAVGLALALGYGVLRRRG</sequence>
<dbReference type="EMBL" id="QTTT01000001">
    <property type="protein sequence ID" value="REE96367.1"/>
    <property type="molecule type" value="Genomic_DNA"/>
</dbReference>
<keyword evidence="2" id="KW-0472">Membrane</keyword>
<dbReference type="SUPFAM" id="SSF50956">
    <property type="entry name" value="Thermostable phytase (3-phytase)"/>
    <property type="match status" value="1"/>
</dbReference>
<proteinExistence type="predicted"/>
<evidence type="ECO:0008006" key="5">
    <source>
        <dbReference type="Google" id="ProtNLM"/>
    </source>
</evidence>
<comment type="caution">
    <text evidence="3">The sequence shown here is derived from an EMBL/GenBank/DDBJ whole genome shotgun (WGS) entry which is preliminary data.</text>
</comment>
<gene>
    <name evidence="3" type="ORF">DFJ69_1797</name>
</gene>
<reference evidence="3 4" key="1">
    <citation type="submission" date="2018-08" db="EMBL/GenBank/DDBJ databases">
        <title>Sequencing the genomes of 1000 actinobacteria strains.</title>
        <authorList>
            <person name="Klenk H.-P."/>
        </authorList>
    </citation>
    <scope>NUCLEOTIDE SEQUENCE [LARGE SCALE GENOMIC DNA]</scope>
    <source>
        <strain evidence="3 4">DSM 43927</strain>
    </source>
</reference>
<feature type="compositionally biased region" description="Basic and acidic residues" evidence="1">
    <location>
        <begin position="305"/>
        <end position="332"/>
    </location>
</feature>
<feature type="transmembrane region" description="Helical" evidence="2">
    <location>
        <begin position="336"/>
        <end position="353"/>
    </location>
</feature>
<evidence type="ECO:0000313" key="3">
    <source>
        <dbReference type="EMBL" id="REE96367.1"/>
    </source>
</evidence>
<evidence type="ECO:0000256" key="1">
    <source>
        <dbReference type="SAM" id="MobiDB-lite"/>
    </source>
</evidence>